<sequence length="62" mass="6456">MRVRTDSPPSSDVFGLAMKVLAAQGLDGQAARAALDTMARERGLTVERCAALVVAAVDGRVN</sequence>
<dbReference type="Proteomes" id="UP000635387">
    <property type="component" value="Unassembled WGS sequence"/>
</dbReference>
<reference evidence="2" key="1">
    <citation type="journal article" date="2019" name="Int. J. Syst. Evol. Microbiol.">
        <title>The Global Catalogue of Microorganisms (GCM) 10K type strain sequencing project: providing services to taxonomists for standard genome sequencing and annotation.</title>
        <authorList>
            <consortium name="The Broad Institute Genomics Platform"/>
            <consortium name="The Broad Institute Genome Sequencing Center for Infectious Disease"/>
            <person name="Wu L."/>
            <person name="Ma J."/>
        </authorList>
    </citation>
    <scope>NUCLEOTIDE SEQUENCE [LARGE SCALE GENOMIC DNA]</scope>
    <source>
        <strain evidence="2">CGMCC 4.7683</strain>
    </source>
</reference>
<keyword evidence="2" id="KW-1185">Reference proteome</keyword>
<protein>
    <recommendedName>
        <fullName evidence="3">ANTAR domain-containing protein</fullName>
    </recommendedName>
</protein>
<proteinExistence type="predicted"/>
<dbReference type="EMBL" id="BNAY01000003">
    <property type="protein sequence ID" value="GHH13856.1"/>
    <property type="molecule type" value="Genomic_DNA"/>
</dbReference>
<evidence type="ECO:0000313" key="2">
    <source>
        <dbReference type="Proteomes" id="UP000635387"/>
    </source>
</evidence>
<name>A0ABQ3LEW5_9PSEU</name>
<comment type="caution">
    <text evidence="1">The sequence shown here is derived from an EMBL/GenBank/DDBJ whole genome shotgun (WGS) entry which is preliminary data.</text>
</comment>
<organism evidence="1 2">
    <name type="scientific">Amycolatopsis oliviviridis</name>
    <dbReference type="NCBI Taxonomy" id="1471590"/>
    <lineage>
        <taxon>Bacteria</taxon>
        <taxon>Bacillati</taxon>
        <taxon>Actinomycetota</taxon>
        <taxon>Actinomycetes</taxon>
        <taxon>Pseudonocardiales</taxon>
        <taxon>Pseudonocardiaceae</taxon>
        <taxon>Amycolatopsis</taxon>
    </lineage>
</organism>
<accession>A0ABQ3LEW5</accession>
<gene>
    <name evidence="1" type="ORF">GCM10017790_26530</name>
</gene>
<evidence type="ECO:0000313" key="1">
    <source>
        <dbReference type="EMBL" id="GHH13856.1"/>
    </source>
</evidence>
<evidence type="ECO:0008006" key="3">
    <source>
        <dbReference type="Google" id="ProtNLM"/>
    </source>
</evidence>